<evidence type="ECO:0000256" key="1">
    <source>
        <dbReference type="SAM" id="Phobius"/>
    </source>
</evidence>
<dbReference type="OrthoDB" id="9946350at2"/>
<keyword evidence="3" id="KW-1185">Reference proteome</keyword>
<accession>A0A345UMZ1</accession>
<dbReference type="RefSeq" id="WP_124245621.1">
    <property type="nucleotide sequence ID" value="NZ_CP027806.1"/>
</dbReference>
<organism evidence="2 3">
    <name type="scientific">Cyclonatronum proteinivorum</name>
    <dbReference type="NCBI Taxonomy" id="1457365"/>
    <lineage>
        <taxon>Bacteria</taxon>
        <taxon>Pseudomonadati</taxon>
        <taxon>Balneolota</taxon>
        <taxon>Balneolia</taxon>
        <taxon>Balneolales</taxon>
        <taxon>Cyclonatronaceae</taxon>
        <taxon>Cyclonatronum</taxon>
    </lineage>
</organism>
<name>A0A345UMZ1_9BACT</name>
<evidence type="ECO:0000313" key="3">
    <source>
        <dbReference type="Proteomes" id="UP000254808"/>
    </source>
</evidence>
<proteinExistence type="predicted"/>
<protein>
    <submittedName>
        <fullName evidence="2">Uncharacterized protein</fullName>
    </submittedName>
</protein>
<keyword evidence="1" id="KW-0472">Membrane</keyword>
<keyword evidence="1" id="KW-0812">Transmembrane</keyword>
<keyword evidence="1" id="KW-1133">Transmembrane helix</keyword>
<dbReference type="Proteomes" id="UP000254808">
    <property type="component" value="Chromosome"/>
</dbReference>
<dbReference type="KEGG" id="cprv:CYPRO_2601"/>
<gene>
    <name evidence="2" type="ORF">CYPRO_2601</name>
</gene>
<reference evidence="2 3" key="1">
    <citation type="submission" date="2018-03" db="EMBL/GenBank/DDBJ databases">
        <title>Phenotypic and genomic properties of Cyclonatronum proteinivorum gen. nov., sp. nov., a haloalkaliphilic bacteroidete from soda lakes possessing Na+-translocating rhodopsin.</title>
        <authorList>
            <person name="Toshchakov S.V."/>
            <person name="Korzhenkov A."/>
            <person name="Samarov N.I."/>
            <person name="Kublanov I.V."/>
            <person name="Muntyan M.S."/>
            <person name="Sorokin D.Y."/>
        </authorList>
    </citation>
    <scope>NUCLEOTIDE SEQUENCE [LARGE SCALE GENOMIC DNA]</scope>
    <source>
        <strain evidence="2 3">Omega</strain>
    </source>
</reference>
<feature type="transmembrane region" description="Helical" evidence="1">
    <location>
        <begin position="6"/>
        <end position="21"/>
    </location>
</feature>
<evidence type="ECO:0000313" key="2">
    <source>
        <dbReference type="EMBL" id="AXJ01843.1"/>
    </source>
</evidence>
<sequence>MLLIPFYFLLTVVLLFTGIIYREKLRFKRYGVDLPFQQAVNVFIRGGFRKDIAEAAKRSKNLKQSVPVEKLQLHAASGGNPLQVIEALEYLEKTTIESLRAGFRHVCLVDLSGKPLPEVIQEAEELRSVETSGSFDFSGMSFSYIYKAKFRRPIMSVAFDSFSEEPVIKEINRKIRDLSRYHKELLRIKAGDTEELRRLILHNVLRKAHWEQHFKLVLIEHDVVITVNPDG</sequence>
<dbReference type="AlphaFoldDB" id="A0A345UMZ1"/>
<dbReference type="EMBL" id="CP027806">
    <property type="protein sequence ID" value="AXJ01843.1"/>
    <property type="molecule type" value="Genomic_DNA"/>
</dbReference>